<dbReference type="AlphaFoldDB" id="A0AAV7JET8"/>
<protein>
    <submittedName>
        <fullName evidence="4">Protein phosphatase 1 regulatory subunit 14B-like</fullName>
    </submittedName>
</protein>
<evidence type="ECO:0000256" key="3">
    <source>
        <dbReference type="ARBA" id="ARBA00023272"/>
    </source>
</evidence>
<gene>
    <name evidence="4" type="ORF">LOD99_9033</name>
</gene>
<comment type="similarity">
    <text evidence="1">Belongs to the PP1 inhibitor family.</text>
</comment>
<dbReference type="Pfam" id="PF05361">
    <property type="entry name" value="PP1_inhibitor"/>
    <property type="match status" value="1"/>
</dbReference>
<accession>A0AAV7JET8</accession>
<dbReference type="EMBL" id="JAKMXF010000349">
    <property type="protein sequence ID" value="KAI6646939.1"/>
    <property type="molecule type" value="Genomic_DNA"/>
</dbReference>
<dbReference type="InterPro" id="IPR036658">
    <property type="entry name" value="CPI-17_sf"/>
</dbReference>
<dbReference type="InterPro" id="IPR008025">
    <property type="entry name" value="CPI-17"/>
</dbReference>
<keyword evidence="5" id="KW-1185">Reference proteome</keyword>
<evidence type="ECO:0000256" key="2">
    <source>
        <dbReference type="ARBA" id="ARBA00022553"/>
    </source>
</evidence>
<dbReference type="Gene3D" id="1.10.150.220">
    <property type="entry name" value="CPI-17"/>
    <property type="match status" value="1"/>
</dbReference>
<dbReference type="PANTHER" id="PTHR16188">
    <property type="entry name" value="PROTEIN PHOSPHATASE 1 INHIBITOR POTENTIATED BY PROTEIN KINASE C"/>
    <property type="match status" value="1"/>
</dbReference>
<sequence>MANASKDNIECEKAVKFNPDVPDGSMLKHHPTQKYNRKEVQKRLVVEAWMDDQLRSLYNCISEQESYPEIDLDDILRLKESYRHDFIEKSLIDAKHSTDAFIVELLSRIQEIKPLS</sequence>
<name>A0AAV7JET8_9METZ</name>
<keyword evidence="2" id="KW-0597">Phosphoprotein</keyword>
<reference evidence="4 5" key="1">
    <citation type="journal article" date="2023" name="BMC Biol.">
        <title>The compact genome of the sponge Oopsacas minuta (Hexactinellida) is lacking key metazoan core genes.</title>
        <authorList>
            <person name="Santini S."/>
            <person name="Schenkelaars Q."/>
            <person name="Jourda C."/>
            <person name="Duchesne M."/>
            <person name="Belahbib H."/>
            <person name="Rocher C."/>
            <person name="Selva M."/>
            <person name="Riesgo A."/>
            <person name="Vervoort M."/>
            <person name="Leys S.P."/>
            <person name="Kodjabachian L."/>
            <person name="Le Bivic A."/>
            <person name="Borchiellini C."/>
            <person name="Claverie J.M."/>
            <person name="Renard E."/>
        </authorList>
    </citation>
    <scope>NUCLEOTIDE SEQUENCE [LARGE SCALE GENOMIC DNA]</scope>
    <source>
        <strain evidence="4">SPO-2</strain>
    </source>
</reference>
<organism evidence="4 5">
    <name type="scientific">Oopsacas minuta</name>
    <dbReference type="NCBI Taxonomy" id="111878"/>
    <lineage>
        <taxon>Eukaryota</taxon>
        <taxon>Metazoa</taxon>
        <taxon>Porifera</taxon>
        <taxon>Hexactinellida</taxon>
        <taxon>Hexasterophora</taxon>
        <taxon>Lyssacinosida</taxon>
        <taxon>Leucopsacidae</taxon>
        <taxon>Oopsacas</taxon>
    </lineage>
</organism>
<dbReference type="PANTHER" id="PTHR16188:SF14">
    <property type="entry name" value="GEO07393P1"/>
    <property type="match status" value="1"/>
</dbReference>
<proteinExistence type="inferred from homology"/>
<keyword evidence="3" id="KW-0650">Protein phosphatase inhibitor</keyword>
<evidence type="ECO:0000256" key="1">
    <source>
        <dbReference type="ARBA" id="ARBA00005483"/>
    </source>
</evidence>
<dbReference type="GO" id="GO:0005737">
    <property type="term" value="C:cytoplasm"/>
    <property type="evidence" value="ECO:0007669"/>
    <property type="project" value="InterPro"/>
</dbReference>
<dbReference type="Proteomes" id="UP001165289">
    <property type="component" value="Unassembled WGS sequence"/>
</dbReference>
<dbReference type="GO" id="GO:0004865">
    <property type="term" value="F:protein serine/threonine phosphatase inhibitor activity"/>
    <property type="evidence" value="ECO:0007669"/>
    <property type="project" value="TreeGrafter"/>
</dbReference>
<dbReference type="SUPFAM" id="SSF81790">
    <property type="entry name" value="Myosin phosphatase inhibitor 17kDa protein, CPI-17"/>
    <property type="match status" value="1"/>
</dbReference>
<evidence type="ECO:0000313" key="4">
    <source>
        <dbReference type="EMBL" id="KAI6646939.1"/>
    </source>
</evidence>
<evidence type="ECO:0000313" key="5">
    <source>
        <dbReference type="Proteomes" id="UP001165289"/>
    </source>
</evidence>
<comment type="caution">
    <text evidence="4">The sequence shown here is derived from an EMBL/GenBank/DDBJ whole genome shotgun (WGS) entry which is preliminary data.</text>
</comment>